<feature type="compositionally biased region" description="Low complexity" evidence="2">
    <location>
        <begin position="275"/>
        <end position="289"/>
    </location>
</feature>
<evidence type="ECO:0000313" key="3">
    <source>
        <dbReference type="EMBL" id="KAK4129821.1"/>
    </source>
</evidence>
<feature type="compositionally biased region" description="Basic and acidic residues" evidence="2">
    <location>
        <begin position="1244"/>
        <end position="1257"/>
    </location>
</feature>
<feature type="compositionally biased region" description="Polar residues" evidence="2">
    <location>
        <begin position="627"/>
        <end position="641"/>
    </location>
</feature>
<feature type="compositionally biased region" description="Basic and acidic residues" evidence="2">
    <location>
        <begin position="391"/>
        <end position="410"/>
    </location>
</feature>
<feature type="region of interest" description="Disordered" evidence="2">
    <location>
        <begin position="824"/>
        <end position="910"/>
    </location>
</feature>
<feature type="region of interest" description="Disordered" evidence="2">
    <location>
        <begin position="581"/>
        <end position="685"/>
    </location>
</feature>
<dbReference type="RefSeq" id="XP_062653592.1">
    <property type="nucleotide sequence ID" value="XM_062794370.1"/>
</dbReference>
<feature type="compositionally biased region" description="Polar residues" evidence="2">
    <location>
        <begin position="874"/>
        <end position="892"/>
    </location>
</feature>
<feature type="compositionally biased region" description="Basic and acidic residues" evidence="2">
    <location>
        <begin position="1275"/>
        <end position="1289"/>
    </location>
</feature>
<dbReference type="Proteomes" id="UP001302602">
    <property type="component" value="Unassembled WGS sequence"/>
</dbReference>
<feature type="region of interest" description="Disordered" evidence="2">
    <location>
        <begin position="1198"/>
        <end position="1381"/>
    </location>
</feature>
<feature type="compositionally biased region" description="Basic and acidic residues" evidence="2">
    <location>
        <begin position="832"/>
        <end position="854"/>
    </location>
</feature>
<dbReference type="GeneID" id="87831139"/>
<reference evidence="3" key="1">
    <citation type="journal article" date="2023" name="Mol. Phylogenet. Evol.">
        <title>Genome-scale phylogeny and comparative genomics of the fungal order Sordariales.</title>
        <authorList>
            <person name="Hensen N."/>
            <person name="Bonometti L."/>
            <person name="Westerberg I."/>
            <person name="Brannstrom I.O."/>
            <person name="Guillou S."/>
            <person name="Cros-Aarteil S."/>
            <person name="Calhoun S."/>
            <person name="Haridas S."/>
            <person name="Kuo A."/>
            <person name="Mondo S."/>
            <person name="Pangilinan J."/>
            <person name="Riley R."/>
            <person name="LaButti K."/>
            <person name="Andreopoulos B."/>
            <person name="Lipzen A."/>
            <person name="Chen C."/>
            <person name="Yan M."/>
            <person name="Daum C."/>
            <person name="Ng V."/>
            <person name="Clum A."/>
            <person name="Steindorff A."/>
            <person name="Ohm R.A."/>
            <person name="Martin F."/>
            <person name="Silar P."/>
            <person name="Natvig D.O."/>
            <person name="Lalanne C."/>
            <person name="Gautier V."/>
            <person name="Ament-Velasquez S.L."/>
            <person name="Kruys A."/>
            <person name="Hutchinson M.I."/>
            <person name="Powell A.J."/>
            <person name="Barry K."/>
            <person name="Miller A.N."/>
            <person name="Grigoriev I.V."/>
            <person name="Debuchy R."/>
            <person name="Gladieux P."/>
            <person name="Hiltunen Thoren M."/>
            <person name="Johannesson H."/>
        </authorList>
    </citation>
    <scope>NUCLEOTIDE SEQUENCE</scope>
    <source>
        <strain evidence="3">CBS 731.68</strain>
    </source>
</reference>
<feature type="region of interest" description="Disordered" evidence="2">
    <location>
        <begin position="517"/>
        <end position="539"/>
    </location>
</feature>
<evidence type="ECO:0000313" key="4">
    <source>
        <dbReference type="Proteomes" id="UP001302602"/>
    </source>
</evidence>
<reference evidence="3" key="2">
    <citation type="submission" date="2023-05" db="EMBL/GenBank/DDBJ databases">
        <authorList>
            <consortium name="Lawrence Berkeley National Laboratory"/>
            <person name="Steindorff A."/>
            <person name="Hensen N."/>
            <person name="Bonometti L."/>
            <person name="Westerberg I."/>
            <person name="Brannstrom I.O."/>
            <person name="Guillou S."/>
            <person name="Cros-Aarteil S."/>
            <person name="Calhoun S."/>
            <person name="Haridas S."/>
            <person name="Kuo A."/>
            <person name="Mondo S."/>
            <person name="Pangilinan J."/>
            <person name="Riley R."/>
            <person name="Labutti K."/>
            <person name="Andreopoulos B."/>
            <person name="Lipzen A."/>
            <person name="Chen C."/>
            <person name="Yanf M."/>
            <person name="Daum C."/>
            <person name="Ng V."/>
            <person name="Clum A."/>
            <person name="Ohm R."/>
            <person name="Martin F."/>
            <person name="Silar P."/>
            <person name="Natvig D."/>
            <person name="Lalanne C."/>
            <person name="Gautier V."/>
            <person name="Ament-Velasquez S.L."/>
            <person name="Kruys A."/>
            <person name="Hutchinson M.I."/>
            <person name="Powell A.J."/>
            <person name="Barry K."/>
            <person name="Miller A.N."/>
            <person name="Grigoriev I.V."/>
            <person name="Debuchy R."/>
            <person name="Gladieux P."/>
            <person name="Thoren M.H."/>
            <person name="Johannesson H."/>
        </authorList>
    </citation>
    <scope>NUCLEOTIDE SEQUENCE</scope>
    <source>
        <strain evidence="3">CBS 731.68</strain>
    </source>
</reference>
<gene>
    <name evidence="3" type="ORF">N657DRAFT_653093</name>
</gene>
<keyword evidence="4" id="KW-1185">Reference proteome</keyword>
<keyword evidence="1" id="KW-0175">Coiled coil</keyword>
<protein>
    <submittedName>
        <fullName evidence="3">Uncharacterized protein</fullName>
    </submittedName>
</protein>
<feature type="compositionally biased region" description="Basic and acidic residues" evidence="2">
    <location>
        <begin position="1090"/>
        <end position="1105"/>
    </location>
</feature>
<comment type="caution">
    <text evidence="3">The sequence shown here is derived from an EMBL/GenBank/DDBJ whole genome shotgun (WGS) entry which is preliminary data.</text>
</comment>
<feature type="compositionally biased region" description="Pro residues" evidence="2">
    <location>
        <begin position="1349"/>
        <end position="1381"/>
    </location>
</feature>
<sequence length="1381" mass="150177">MDRGRINITSRGRAAKKRATFPSHSFQTQSHPFSNSASPTTPEPSAVLTSSQRMAYTAPHRGGKARQANSHSSTPHRALSPAADQALRITARTDRPARNSTFHTSSSFSFESPSTAGSIMAAARKRSKTLETAYDGAADDEGHSKGGHSLRKRARIDYTQEMIEDDLGLPAIKNELVVKPATTPIARSRKRKGGHDDSGGESEDFTSASHPKRHRTDKSPAPSRAASFRRRNPSKRLPADPTLYVDQPSDNEVQDTILVSLPTGPGLPSEEESEPSSPSREPESRSTSSDESEIARIHVQPPTPQVQPSRLVEDAVSLAAEDGEAIEVDINPKQPDKNVGVAPRDSPLTSSVEPEQPLGASEDGVQQSDLNVPAIQRPKPIILPDPARGAVKSETKTAKETIPRSQDEFSRQATTAEAIEIPAASNTSTPASNPLDDSRLLQPPEDETLRPSFAQALPDQGPKPAGSSMIKSLERIYKRTTPFASHLKLTPYEDEGVTLPGPYTEWVHPVRTAKDQSTPLLMPTRVPSPLEGKPAEDEWDVRRPLKTSEFFALYRRECQKRQENGEPPISMIEFNNECARRYKSAHSEDPTSATTPASTTESTASSTVVAQRPGDLVVPSVEDETPRASQAVESPVPTTAPSPARAEEDPMIQDEAADDEQDADEPLDDPVKPDSPGEPVEVTRYPNKQYLFPKIRDPNEFVEAFEGWQDLSTEHLYELTAAATEALDAYQQEYNELKKLLDDEENAKRRQANDKTMANWENRQKVDEPLPLRRHFDDTVKGPAVFEVRGVRAPKPYIDDPVLEHQKEEDRVMAQAYGFKLNTHPTQVGRQNPEEQRWEMPENRLRKRTEKGAELADENVVEGKRARKPRHVSDQSNYPSRSGTPTGFSTFASGRRQRRKPAGAAGNGDDVESLEHAQLAESFSESLLKGRPARVREMVLAEEQDQITPVADPDNNRTDDEQVKTDEKPKVSRRRGRGVSTLHEPPTSILAGSGGELNRVKRVRGGKSQLGNHQAAGEIASSSFYSNASTHAESRPSTASSDGTAHTAETVESAYSLRDKRKRNFALENDPELETRPQRRGRGAAAQKQDVVEPKKRGPRKKDPAAEESLPPPDSAPSHTPRPANSPPLQQPMATKFYHNFVAGPMMVDVSNSSQPVPSQAAGPFLHTFNATPAFIHGTPPPPPAPPVVKKPITKIKFRSHGTTSQAASRTVMPANGASDGKKRSRGKKAEEAKANAAANGDGEPDKPYAEMTKSEKMSWSMRRRWASGEMQGAVEKRRNTLASKKAEKASANGSLPPEGADAVAVGQTDSGPGSAGPSGPTTPASMHSQSGSGSAGLLALPKAHPVILPAPVPHPPQAYLQQPPPPYPYALPPGPPGPML</sequence>
<feature type="compositionally biased region" description="Polar residues" evidence="2">
    <location>
        <begin position="22"/>
        <end position="40"/>
    </location>
</feature>
<feature type="compositionally biased region" description="Basic and acidic residues" evidence="2">
    <location>
        <begin position="954"/>
        <end position="970"/>
    </location>
</feature>
<dbReference type="EMBL" id="MU853223">
    <property type="protein sequence ID" value="KAK4129821.1"/>
    <property type="molecule type" value="Genomic_DNA"/>
</dbReference>
<feature type="compositionally biased region" description="Low complexity" evidence="2">
    <location>
        <begin position="413"/>
        <end position="424"/>
    </location>
</feature>
<feature type="region of interest" description="Disordered" evidence="2">
    <location>
        <begin position="939"/>
        <end position="1137"/>
    </location>
</feature>
<accession>A0AAN6UC40</accession>
<feature type="region of interest" description="Disordered" evidence="2">
    <location>
        <begin position="1"/>
        <end position="123"/>
    </location>
</feature>
<feature type="coiled-coil region" evidence="1">
    <location>
        <begin position="720"/>
        <end position="754"/>
    </location>
</feature>
<name>A0AAN6UC40_9PEZI</name>
<feature type="compositionally biased region" description="Acidic residues" evidence="2">
    <location>
        <begin position="649"/>
        <end position="668"/>
    </location>
</feature>
<proteinExistence type="predicted"/>
<feature type="region of interest" description="Disordered" evidence="2">
    <location>
        <begin position="183"/>
        <end position="473"/>
    </location>
</feature>
<evidence type="ECO:0000256" key="1">
    <source>
        <dbReference type="SAM" id="Coils"/>
    </source>
</evidence>
<organism evidence="3 4">
    <name type="scientific">Parathielavia appendiculata</name>
    <dbReference type="NCBI Taxonomy" id="2587402"/>
    <lineage>
        <taxon>Eukaryota</taxon>
        <taxon>Fungi</taxon>
        <taxon>Dikarya</taxon>
        <taxon>Ascomycota</taxon>
        <taxon>Pezizomycotina</taxon>
        <taxon>Sordariomycetes</taxon>
        <taxon>Sordariomycetidae</taxon>
        <taxon>Sordariales</taxon>
        <taxon>Chaetomiaceae</taxon>
        <taxon>Parathielavia</taxon>
    </lineage>
</organism>
<feature type="compositionally biased region" description="Low complexity" evidence="2">
    <location>
        <begin position="590"/>
        <end position="610"/>
    </location>
</feature>
<feature type="compositionally biased region" description="Polar residues" evidence="2">
    <location>
        <begin position="1020"/>
        <end position="1044"/>
    </location>
</feature>
<feature type="compositionally biased region" description="Low complexity" evidence="2">
    <location>
        <begin position="100"/>
        <end position="118"/>
    </location>
</feature>
<feature type="compositionally biased region" description="Low complexity" evidence="2">
    <location>
        <begin position="1311"/>
        <end position="1348"/>
    </location>
</feature>
<evidence type="ECO:0000256" key="2">
    <source>
        <dbReference type="SAM" id="MobiDB-lite"/>
    </source>
</evidence>